<evidence type="ECO:0000256" key="4">
    <source>
        <dbReference type="ARBA" id="ARBA00022840"/>
    </source>
</evidence>
<dbReference type="Pfam" id="PF02092">
    <property type="entry name" value="tRNA_synt_2f"/>
    <property type="match status" value="1"/>
</dbReference>
<dbReference type="PRINTS" id="PR01045">
    <property type="entry name" value="TRNASYNTHGB"/>
</dbReference>
<dbReference type="PATRIC" id="fig|742818.3.peg.669"/>
<evidence type="ECO:0000256" key="1">
    <source>
        <dbReference type="ARBA" id="ARBA00008226"/>
    </source>
</evidence>
<dbReference type="HAMAP" id="MF_00255">
    <property type="entry name" value="Gly_tRNA_synth_beta"/>
    <property type="match status" value="1"/>
</dbReference>
<evidence type="ECO:0000256" key="8">
    <source>
        <dbReference type="HAMAP-Rule" id="MF_00255"/>
    </source>
</evidence>
<dbReference type="HOGENOM" id="CLU_007220_2_2_11"/>
<evidence type="ECO:0000313" key="9">
    <source>
        <dbReference type="EMBL" id="EJZ84308.1"/>
    </source>
</evidence>
<evidence type="ECO:0000256" key="6">
    <source>
        <dbReference type="ARBA" id="ARBA00023146"/>
    </source>
</evidence>
<keyword evidence="2 8" id="KW-0436">Ligase</keyword>
<evidence type="ECO:0000256" key="5">
    <source>
        <dbReference type="ARBA" id="ARBA00022917"/>
    </source>
</evidence>
<proteinExistence type="inferred from homology"/>
<keyword evidence="4 8" id="KW-0067">ATP-binding</keyword>
<organism evidence="9 10">
    <name type="scientific">Slackia piriformis YIT 12062</name>
    <dbReference type="NCBI Taxonomy" id="742818"/>
    <lineage>
        <taxon>Bacteria</taxon>
        <taxon>Bacillati</taxon>
        <taxon>Actinomycetota</taxon>
        <taxon>Coriobacteriia</taxon>
        <taxon>Eggerthellales</taxon>
        <taxon>Eggerthellaceae</taxon>
        <taxon>Slackia</taxon>
    </lineage>
</organism>
<dbReference type="PROSITE" id="PS50861">
    <property type="entry name" value="AA_TRNA_LIGASE_II_GLYAB"/>
    <property type="match status" value="1"/>
</dbReference>
<dbReference type="GO" id="GO:0005524">
    <property type="term" value="F:ATP binding"/>
    <property type="evidence" value="ECO:0007669"/>
    <property type="project" value="UniProtKB-UniRule"/>
</dbReference>
<dbReference type="SUPFAM" id="SSF109604">
    <property type="entry name" value="HD-domain/PDEase-like"/>
    <property type="match status" value="1"/>
</dbReference>
<accession>K0YLY0</accession>
<dbReference type="PANTHER" id="PTHR30075">
    <property type="entry name" value="GLYCYL-TRNA SYNTHETASE"/>
    <property type="match status" value="1"/>
</dbReference>
<dbReference type="GO" id="GO:0004820">
    <property type="term" value="F:glycine-tRNA ligase activity"/>
    <property type="evidence" value="ECO:0007669"/>
    <property type="project" value="UniProtKB-UniRule"/>
</dbReference>
<keyword evidence="10" id="KW-1185">Reference proteome</keyword>
<keyword evidence="8" id="KW-0963">Cytoplasm</keyword>
<dbReference type="eggNOG" id="COG0751">
    <property type="taxonomic scope" value="Bacteria"/>
</dbReference>
<keyword evidence="3 8" id="KW-0547">Nucleotide-binding</keyword>
<comment type="similarity">
    <text evidence="1 8">Belongs to the class-II aminoacyl-tRNA synthetase family.</text>
</comment>
<name>K0YLY0_9ACTN</name>
<evidence type="ECO:0000256" key="7">
    <source>
        <dbReference type="ARBA" id="ARBA00047937"/>
    </source>
</evidence>
<sequence>MSKTTLAFEIGTEELPAFDLHAATEQLPSLVANALGSVRVPFDDVKVYSSPRRLVAIVEGVPERTEASVEEFRGPAARIAFDAEGNPTKAAAGFARGKGVDVADLERRDEDGAEYVYAVKNTPSADVAELLPETLKGVIEGISWPKSCRWGTTSEYFSRPVRWIVALLGDKVIPVRFAGLEAGNKTCGHRFLAPGPHTVEHADSLIDVLRGAYVVTSEAEREASVRKQVRAAEEKTGLTAELPAKTLAEVVNLSEYPTVMVGEFDELFLTVPKEIIVDAMLVHQRYFPLFNADGTLANKFLITSNGNPEFECNIVDGNQRVVAARLYDAKFFYDEDLKKPLEAYVDDLDAVVFQEKLGTTLAKSKRIVKLAGHLCESMEIDGQEKEDILRAAHLCKADLVTGAVVEFTSVQGIMGSYYAKAAGETDAVSQAIADHYRPRFSGDNPPATRVGKVVAVADKLDTICGLFAVDQAPTGSSDPFALRRSALGIVTMLCAGDDFEFDLVPAIDAALAAYAADGIEFDAQAVREQVIEFFVTRTKVMERDNGVSADAIDAVLAAGVREPLEFAKRVVALEHARREDPDTFNDLAVAYGRANNLRDPELGIDYDESLLCEVEHALTCAIVQAEGRVARALEANDYPAALAELASLRKPVDLFFERIMVMDEDAALRENRLKVLNRFVNVFSSVADFGLLAK</sequence>
<dbReference type="PANTHER" id="PTHR30075:SF2">
    <property type="entry name" value="GLYCINE--TRNA LIGASE, CHLOROPLASTIC_MITOCHONDRIAL 2"/>
    <property type="match status" value="1"/>
</dbReference>
<dbReference type="AlphaFoldDB" id="K0YLY0"/>
<comment type="catalytic activity">
    <reaction evidence="7 8">
        <text>tRNA(Gly) + glycine + ATP = glycyl-tRNA(Gly) + AMP + diphosphate</text>
        <dbReference type="Rhea" id="RHEA:16013"/>
        <dbReference type="Rhea" id="RHEA-COMP:9664"/>
        <dbReference type="Rhea" id="RHEA-COMP:9683"/>
        <dbReference type="ChEBI" id="CHEBI:30616"/>
        <dbReference type="ChEBI" id="CHEBI:33019"/>
        <dbReference type="ChEBI" id="CHEBI:57305"/>
        <dbReference type="ChEBI" id="CHEBI:78442"/>
        <dbReference type="ChEBI" id="CHEBI:78522"/>
        <dbReference type="ChEBI" id="CHEBI:456215"/>
        <dbReference type="EC" id="6.1.1.14"/>
    </reaction>
</comment>
<evidence type="ECO:0000313" key="10">
    <source>
        <dbReference type="Proteomes" id="UP000006069"/>
    </source>
</evidence>
<evidence type="ECO:0000256" key="3">
    <source>
        <dbReference type="ARBA" id="ARBA00022741"/>
    </source>
</evidence>
<dbReference type="EMBL" id="ADMD01000002">
    <property type="protein sequence ID" value="EJZ84308.1"/>
    <property type="molecule type" value="Genomic_DNA"/>
</dbReference>
<dbReference type="EC" id="6.1.1.14" evidence="8"/>
<comment type="caution">
    <text evidence="9">The sequence shown here is derived from an EMBL/GenBank/DDBJ whole genome shotgun (WGS) entry which is preliminary data.</text>
</comment>
<reference evidence="9 10" key="1">
    <citation type="submission" date="2012-08" db="EMBL/GenBank/DDBJ databases">
        <title>The Genome Sequence of Slackia piriformis YIT 12062.</title>
        <authorList>
            <consortium name="The Broad Institute Genome Sequencing Platform"/>
            <person name="Earl A."/>
            <person name="Ward D."/>
            <person name="Feldgarden M."/>
            <person name="Gevers D."/>
            <person name="Morotomi M."/>
            <person name="Walker B."/>
            <person name="Young S.K."/>
            <person name="Zeng Q."/>
            <person name="Gargeya S."/>
            <person name="Fitzgerald M."/>
            <person name="Haas B."/>
            <person name="Abouelleil A."/>
            <person name="Alvarado L."/>
            <person name="Arachchi H.M."/>
            <person name="Berlin A.M."/>
            <person name="Chapman S.B."/>
            <person name="Goldberg J."/>
            <person name="Griggs A."/>
            <person name="Gujja S."/>
            <person name="Hansen M."/>
            <person name="Howarth C."/>
            <person name="Imamovic A."/>
            <person name="Larimer J."/>
            <person name="McCowen C."/>
            <person name="Montmayeur A."/>
            <person name="Murphy C."/>
            <person name="Neiman D."/>
            <person name="Pearson M."/>
            <person name="Priest M."/>
            <person name="Roberts A."/>
            <person name="Saif S."/>
            <person name="Shea T."/>
            <person name="Sisk P."/>
            <person name="Sykes S."/>
            <person name="Wortman J."/>
            <person name="Nusbaum C."/>
            <person name="Birren B."/>
        </authorList>
    </citation>
    <scope>NUCLEOTIDE SEQUENCE [LARGE SCALE GENOMIC DNA]</scope>
    <source>
        <strain evidence="9 10">YIT 12062</strain>
    </source>
</reference>
<dbReference type="InterPro" id="IPR015944">
    <property type="entry name" value="Gly-tRNA-synth_bsu"/>
</dbReference>
<keyword evidence="6 8" id="KW-0030">Aminoacyl-tRNA synthetase</keyword>
<comment type="subunit">
    <text evidence="8">Tetramer of two alpha and two beta subunits.</text>
</comment>
<dbReference type="InterPro" id="IPR006194">
    <property type="entry name" value="Gly-tRNA-synth_heterodimer"/>
</dbReference>
<dbReference type="OrthoDB" id="9775440at2"/>
<gene>
    <name evidence="8" type="primary">glyS</name>
    <name evidence="9" type="ORF">HMPREF9451_00617</name>
</gene>
<dbReference type="GO" id="GO:0006426">
    <property type="term" value="P:glycyl-tRNA aminoacylation"/>
    <property type="evidence" value="ECO:0007669"/>
    <property type="project" value="UniProtKB-UniRule"/>
</dbReference>
<evidence type="ECO:0000256" key="2">
    <source>
        <dbReference type="ARBA" id="ARBA00022598"/>
    </source>
</evidence>
<keyword evidence="5 8" id="KW-0648">Protein biosynthesis</keyword>
<protein>
    <recommendedName>
        <fullName evidence="8">Glycine--tRNA ligase beta subunit</fullName>
        <ecNumber evidence="8">6.1.1.14</ecNumber>
    </recommendedName>
    <alternativeName>
        <fullName evidence="8">Glycyl-tRNA synthetase beta subunit</fullName>
        <shortName evidence="8">GlyRS</shortName>
    </alternativeName>
</protein>
<dbReference type="NCBIfam" id="TIGR00211">
    <property type="entry name" value="glyS"/>
    <property type="match status" value="1"/>
</dbReference>
<comment type="subcellular location">
    <subcellularLocation>
        <location evidence="8">Cytoplasm</location>
    </subcellularLocation>
</comment>
<dbReference type="GO" id="GO:0005829">
    <property type="term" value="C:cytosol"/>
    <property type="evidence" value="ECO:0007669"/>
    <property type="project" value="TreeGrafter"/>
</dbReference>
<dbReference type="InParanoid" id="K0YLY0"/>
<dbReference type="Proteomes" id="UP000006069">
    <property type="component" value="Unassembled WGS sequence"/>
</dbReference>
<dbReference type="RefSeq" id="WP_009138846.1">
    <property type="nucleotide sequence ID" value="NZ_JH815198.1"/>
</dbReference>